<dbReference type="Proteomes" id="UP000245626">
    <property type="component" value="Unassembled WGS sequence"/>
</dbReference>
<accession>A0ACD0NR00</accession>
<sequence>MERRPESVRDVAQSLAQRAVEGFPQPTLDPFYKVPATAAAAKPGQVLSERDVTGKTIVSATNLAKATQILYRTTSATNEADATVATIFVPKKPASPPRILSVQLFEDSAALDCTNSWALISNSGSNAALLTAPQADVINNGLANGYTVVAPDFEGSKSGFIAGYTEGQAVLDGIRATLSHKASVPDPTGNKIILTGYSGGAHASAWGAQLAGSYAPELNIIGAAYGGTPVDPKGLLLSLNKGLYAGFAGAGLVGLANVYPDFQAYLDQYVFPNGTAAIADLRNGSCIPKELATYAFKDFFTYINRENPLEDPIPKKYTALNKLGYNADGSPNIVNKFPRYIYQAGTDEIIPAAPVTQYVNDQCAGGASIQYVVDAIGEHVTEYFVGSGGNFKWITDRFDGKIQDKYACTNATNIL</sequence>
<gene>
    <name evidence="1" type="ORF">IE53DRAFT_319816</name>
</gene>
<evidence type="ECO:0000313" key="2">
    <source>
        <dbReference type="Proteomes" id="UP000245626"/>
    </source>
</evidence>
<protein>
    <submittedName>
        <fullName evidence="1">LIP-domain-containing protein</fullName>
    </submittedName>
</protein>
<proteinExistence type="predicted"/>
<keyword evidence="2" id="KW-1185">Reference proteome</keyword>
<reference evidence="1 2" key="1">
    <citation type="journal article" date="2018" name="Mol. Biol. Evol.">
        <title>Broad Genomic Sampling Reveals a Smut Pathogenic Ancestry of the Fungal Clade Ustilaginomycotina.</title>
        <authorList>
            <person name="Kijpornyongpan T."/>
            <person name="Mondo S.J."/>
            <person name="Barry K."/>
            <person name="Sandor L."/>
            <person name="Lee J."/>
            <person name="Lipzen A."/>
            <person name="Pangilinan J."/>
            <person name="LaButti K."/>
            <person name="Hainaut M."/>
            <person name="Henrissat B."/>
            <person name="Grigoriev I.V."/>
            <person name="Spatafora J.W."/>
            <person name="Aime M.C."/>
        </authorList>
    </citation>
    <scope>NUCLEOTIDE SEQUENCE [LARGE SCALE GENOMIC DNA]</scope>
    <source>
        <strain evidence="1 2">SA 807</strain>
    </source>
</reference>
<evidence type="ECO:0000313" key="1">
    <source>
        <dbReference type="EMBL" id="PWN48229.1"/>
    </source>
</evidence>
<name>A0ACD0NR00_9BASI</name>
<dbReference type="EMBL" id="KZ820245">
    <property type="protein sequence ID" value="PWN48229.1"/>
    <property type="molecule type" value="Genomic_DNA"/>
</dbReference>
<organism evidence="1 2">
    <name type="scientific">Violaceomyces palustris</name>
    <dbReference type="NCBI Taxonomy" id="1673888"/>
    <lineage>
        <taxon>Eukaryota</taxon>
        <taxon>Fungi</taxon>
        <taxon>Dikarya</taxon>
        <taxon>Basidiomycota</taxon>
        <taxon>Ustilaginomycotina</taxon>
        <taxon>Ustilaginomycetes</taxon>
        <taxon>Violaceomycetales</taxon>
        <taxon>Violaceomycetaceae</taxon>
        <taxon>Violaceomyces</taxon>
    </lineage>
</organism>